<dbReference type="SUPFAM" id="SSF54593">
    <property type="entry name" value="Glyoxalase/Bleomycin resistance protein/Dihydroxybiphenyl dioxygenase"/>
    <property type="match status" value="1"/>
</dbReference>
<dbReference type="Pfam" id="PF00903">
    <property type="entry name" value="Glyoxalase"/>
    <property type="match status" value="1"/>
</dbReference>
<dbReference type="PROSITE" id="PS51819">
    <property type="entry name" value="VOC"/>
    <property type="match status" value="1"/>
</dbReference>
<protein>
    <submittedName>
        <fullName evidence="2">VOC family protein</fullName>
    </submittedName>
</protein>
<name>A0ABT6S6Y4_9ACTN</name>
<reference evidence="2 3" key="1">
    <citation type="submission" date="2023-05" db="EMBL/GenBank/DDBJ databases">
        <title>Draft genome sequence of Streptomyces sp. B-S-A6 isolated from a cave soil in Thailand.</title>
        <authorList>
            <person name="Chamroensaksri N."/>
            <person name="Muangham S."/>
        </authorList>
    </citation>
    <scope>NUCLEOTIDE SEQUENCE [LARGE SCALE GENOMIC DNA]</scope>
    <source>
        <strain evidence="2 3">B-S-A6</strain>
    </source>
</reference>
<dbReference type="PANTHER" id="PTHR36503">
    <property type="entry name" value="BLR2520 PROTEIN"/>
    <property type="match status" value="1"/>
</dbReference>
<proteinExistence type="predicted"/>
<dbReference type="Proteomes" id="UP001223978">
    <property type="component" value="Unassembled WGS sequence"/>
</dbReference>
<comment type="caution">
    <text evidence="2">The sequence shown here is derived from an EMBL/GenBank/DDBJ whole genome shotgun (WGS) entry which is preliminary data.</text>
</comment>
<evidence type="ECO:0000313" key="3">
    <source>
        <dbReference type="Proteomes" id="UP001223978"/>
    </source>
</evidence>
<dbReference type="InterPro" id="IPR037523">
    <property type="entry name" value="VOC_core"/>
</dbReference>
<gene>
    <name evidence="2" type="ORF">QIS96_08395</name>
</gene>
<keyword evidence="3" id="KW-1185">Reference proteome</keyword>
<dbReference type="Gene3D" id="3.10.180.10">
    <property type="entry name" value="2,3-Dihydroxybiphenyl 1,2-Dioxygenase, domain 1"/>
    <property type="match status" value="1"/>
</dbReference>
<evidence type="ECO:0000259" key="1">
    <source>
        <dbReference type="PROSITE" id="PS51819"/>
    </source>
</evidence>
<dbReference type="CDD" id="cd07251">
    <property type="entry name" value="VOC_like"/>
    <property type="match status" value="1"/>
</dbReference>
<sequence>MEQRISLITLGVRDLARSRAFYEALGWRGQEVQETVFFQAGGQGLVLWGREKLAADCGVESAEAPGFGGIALAYNVRSADEVDALLDTARRAGARITKPATLSELGFYTGVFLDPDGHPWEVAHNPGFPLSPDGTLTIPDMSPHES</sequence>
<dbReference type="EMBL" id="JASCIQ010000006">
    <property type="protein sequence ID" value="MDI3403840.1"/>
    <property type="molecule type" value="Genomic_DNA"/>
</dbReference>
<accession>A0ABT6S6Y4</accession>
<evidence type="ECO:0000313" key="2">
    <source>
        <dbReference type="EMBL" id="MDI3403840.1"/>
    </source>
</evidence>
<dbReference type="InterPro" id="IPR029068">
    <property type="entry name" value="Glyas_Bleomycin-R_OHBP_Dase"/>
</dbReference>
<feature type="domain" description="VOC" evidence="1">
    <location>
        <begin position="4"/>
        <end position="125"/>
    </location>
</feature>
<dbReference type="RefSeq" id="WP_282541783.1">
    <property type="nucleotide sequence ID" value="NZ_JASCIQ010000006.1"/>
</dbReference>
<dbReference type="InterPro" id="IPR004360">
    <property type="entry name" value="Glyas_Fos-R_dOase_dom"/>
</dbReference>
<dbReference type="PANTHER" id="PTHR36503:SF1">
    <property type="entry name" value="BLR2520 PROTEIN"/>
    <property type="match status" value="1"/>
</dbReference>
<organism evidence="2 3">
    <name type="scientific">Streptomyces cavernicola</name>
    <dbReference type="NCBI Taxonomy" id="3043613"/>
    <lineage>
        <taxon>Bacteria</taxon>
        <taxon>Bacillati</taxon>
        <taxon>Actinomycetota</taxon>
        <taxon>Actinomycetes</taxon>
        <taxon>Kitasatosporales</taxon>
        <taxon>Streptomycetaceae</taxon>
        <taxon>Streptomyces</taxon>
    </lineage>
</organism>